<organism evidence="2 3">
    <name type="scientific">Sphingobacterium corticibacter</name>
    <dbReference type="NCBI Taxonomy" id="2171749"/>
    <lineage>
        <taxon>Bacteria</taxon>
        <taxon>Pseudomonadati</taxon>
        <taxon>Bacteroidota</taxon>
        <taxon>Sphingobacteriia</taxon>
        <taxon>Sphingobacteriales</taxon>
        <taxon>Sphingobacteriaceae</taxon>
        <taxon>Sphingobacterium</taxon>
    </lineage>
</organism>
<keyword evidence="1" id="KW-0732">Signal</keyword>
<protein>
    <submittedName>
        <fullName evidence="2">Uncharacterized protein</fullName>
    </submittedName>
</protein>
<feature type="signal peptide" evidence="1">
    <location>
        <begin position="1"/>
        <end position="21"/>
    </location>
</feature>
<name>A0A2T8HFF3_9SPHI</name>
<reference evidence="2 3" key="1">
    <citation type="submission" date="2018-04" db="EMBL/GenBank/DDBJ databases">
        <title>Sphingobacterium cortibacter sp. nov.</title>
        <authorList>
            <person name="Li Y."/>
        </authorList>
    </citation>
    <scope>NUCLEOTIDE SEQUENCE [LARGE SCALE GENOMIC DNA]</scope>
    <source>
        <strain evidence="2 3">2c-3</strain>
    </source>
</reference>
<dbReference type="RefSeq" id="WP_116776904.1">
    <property type="nucleotide sequence ID" value="NZ_QDKG01000007.1"/>
</dbReference>
<keyword evidence="3" id="KW-1185">Reference proteome</keyword>
<evidence type="ECO:0000256" key="1">
    <source>
        <dbReference type="SAM" id="SignalP"/>
    </source>
</evidence>
<comment type="caution">
    <text evidence="2">The sequence shown here is derived from an EMBL/GenBank/DDBJ whole genome shotgun (WGS) entry which is preliminary data.</text>
</comment>
<dbReference type="OrthoDB" id="844739at2"/>
<proteinExistence type="predicted"/>
<accession>A0A2T8HFF3</accession>
<feature type="chain" id="PRO_5015673791" evidence="1">
    <location>
        <begin position="22"/>
        <end position="93"/>
    </location>
</feature>
<dbReference type="Proteomes" id="UP000245627">
    <property type="component" value="Unassembled WGS sequence"/>
</dbReference>
<dbReference type="EMBL" id="QDKG01000007">
    <property type="protein sequence ID" value="PVH24156.1"/>
    <property type="molecule type" value="Genomic_DNA"/>
</dbReference>
<evidence type="ECO:0000313" key="2">
    <source>
        <dbReference type="EMBL" id="PVH24156.1"/>
    </source>
</evidence>
<evidence type="ECO:0000313" key="3">
    <source>
        <dbReference type="Proteomes" id="UP000245627"/>
    </source>
</evidence>
<sequence>MKKLFFTLVLVGAFAFAKAEAKPLSNETKPLNSSVIETLTNTENVKLLKLTPEEANRIIASSQFNGKNVAVKQAANDILIIIWDDGEIWIIFY</sequence>
<gene>
    <name evidence="2" type="ORF">DC487_15590</name>
</gene>
<dbReference type="AlphaFoldDB" id="A0A2T8HFF3"/>